<feature type="transmembrane region" description="Helical" evidence="2">
    <location>
        <begin position="550"/>
        <end position="567"/>
    </location>
</feature>
<feature type="transmembrane region" description="Helical" evidence="2">
    <location>
        <begin position="247"/>
        <end position="268"/>
    </location>
</feature>
<feature type="transmembrane region" description="Helical" evidence="2">
    <location>
        <begin position="514"/>
        <end position="538"/>
    </location>
</feature>
<keyword evidence="2" id="KW-0812">Transmembrane</keyword>
<dbReference type="InterPro" id="IPR011853">
    <property type="entry name" value="TRAP_DctM-Dct_fused"/>
</dbReference>
<feature type="transmembrane region" description="Helical" evidence="2">
    <location>
        <begin position="289"/>
        <end position="311"/>
    </location>
</feature>
<dbReference type="Pfam" id="PF06808">
    <property type="entry name" value="DctM"/>
    <property type="match status" value="1"/>
</dbReference>
<feature type="transmembrane region" description="Helical" evidence="2">
    <location>
        <begin position="458"/>
        <end position="475"/>
    </location>
</feature>
<evidence type="ECO:0000256" key="2">
    <source>
        <dbReference type="SAM" id="Phobius"/>
    </source>
</evidence>
<keyword evidence="1" id="KW-0813">Transport</keyword>
<proteinExistence type="predicted"/>
<feature type="transmembrane region" description="Helical" evidence="2">
    <location>
        <begin position="209"/>
        <end position="235"/>
    </location>
</feature>
<name>A0ABQ5U7D6_9PROT</name>
<keyword evidence="1" id="KW-0997">Cell inner membrane</keyword>
<feature type="transmembrane region" description="Helical" evidence="2">
    <location>
        <begin position="323"/>
        <end position="342"/>
    </location>
</feature>
<reference evidence="4" key="1">
    <citation type="journal article" date="2014" name="Int. J. Syst. Evol. Microbiol.">
        <title>Complete genome of a new Firmicutes species belonging to the dominant human colonic microbiota ('Ruminococcus bicirculans') reveals two chromosomes and a selective capacity to utilize plant glucans.</title>
        <authorList>
            <consortium name="NISC Comparative Sequencing Program"/>
            <person name="Wegmann U."/>
            <person name="Louis P."/>
            <person name="Goesmann A."/>
            <person name="Henrissat B."/>
            <person name="Duncan S.H."/>
            <person name="Flint H.J."/>
        </authorList>
    </citation>
    <scope>NUCLEOTIDE SEQUENCE</scope>
    <source>
        <strain evidence="4">NBRC 103408</strain>
    </source>
</reference>
<comment type="caution">
    <text evidence="4">The sequence shown here is derived from an EMBL/GenBank/DDBJ whole genome shotgun (WGS) entry which is preliminary data.</text>
</comment>
<keyword evidence="2" id="KW-0472">Membrane</keyword>
<feature type="transmembrane region" description="Helical" evidence="2">
    <location>
        <begin position="96"/>
        <end position="115"/>
    </location>
</feature>
<dbReference type="NCBIfam" id="TIGR02123">
    <property type="entry name" value="TRAP_fused"/>
    <property type="match status" value="1"/>
</dbReference>
<keyword evidence="5" id="KW-1185">Reference proteome</keyword>
<dbReference type="RefSeq" id="WP_169561242.1">
    <property type="nucleotide sequence ID" value="NZ_BSNF01000008.1"/>
</dbReference>
<feature type="transmembrane region" description="Helical" evidence="2">
    <location>
        <begin position="67"/>
        <end position="84"/>
    </location>
</feature>
<comment type="subcellular location">
    <subcellularLocation>
        <location evidence="1">Cell inner membrane</location>
        <topology evidence="1">Multi-pass membrane protein</topology>
    </subcellularLocation>
</comment>
<dbReference type="InterPro" id="IPR010656">
    <property type="entry name" value="DctM"/>
</dbReference>
<evidence type="ECO:0000313" key="4">
    <source>
        <dbReference type="EMBL" id="GLQ07179.1"/>
    </source>
</evidence>
<feature type="domain" description="TRAP C4-dicarboxylate transport system permease DctM subunit" evidence="3">
    <location>
        <begin position="140"/>
        <end position="571"/>
    </location>
</feature>
<evidence type="ECO:0000313" key="5">
    <source>
        <dbReference type="Proteomes" id="UP001161409"/>
    </source>
</evidence>
<evidence type="ECO:0000256" key="1">
    <source>
        <dbReference type="RuleBase" id="RU369079"/>
    </source>
</evidence>
<sequence length="667" mass="71866">MRSSDTPTNYQSDEIEDLESARYRRLSPFWMGLVLALTVISIALAANQLFHLGFFKLVLGKVLVTNRYMYLLCGVMLSMIYLLMPAHKKASRTQVPWYDALLFLTTLGLTAYYVYFAEDILDEAWEFNPTEHGKYVSVLFWALILETGRRAGGMAVFLIVLVISLYPIYADMMPDVISGVGQPFLNTAAFHTFSEESLLGIPMKAFTGIVFGFLLFGVALIYTGAGQFFINFAFALMGHVRGGPAKVAIFSSGLFGSMSGGPVTNVLTTGSLTIPAMRSIGVRAKTAGAIEACASTGGVMMPPIMGATAFIMADFLNVRYVDVALAAIIPSVLYYFGLFMQIDAHAAEHKLSGLPKEQLVSLKTVFKEGWYYIAVFVFLVWMLLFLKREAHAPFYATVLLLVINQFNPKHRLTWQKLRDMTFAVGGLLAELAGLLAAVGLIVGALQVTGMTGTLTNDLVYLAGGHPLALLLMGALTSFVLGIGMTVTAAYIFLAIILAPALVNTGLDPMSVHMFLLYWGMLSFITPPVALAAFAASSVAKSEPMETGVEAMKIGAIIYFVPFFFVFNPALLGNAPMGEIVVVCVTALIGITLVASALQGYLIGFGSLTNNSFSWVSRVLILLGGLAFAVPGGGMLPLSHLQLGIVGFLLAAVGTGLTFLGARKRALQ</sequence>
<dbReference type="Proteomes" id="UP001161409">
    <property type="component" value="Unassembled WGS sequence"/>
</dbReference>
<protein>
    <submittedName>
        <fullName evidence="4">C4-dicarboxylate ABC transporter</fullName>
    </submittedName>
</protein>
<evidence type="ECO:0000259" key="3">
    <source>
        <dbReference type="Pfam" id="PF06808"/>
    </source>
</evidence>
<dbReference type="PANTHER" id="PTHR43849">
    <property type="entry name" value="BLL3936 PROTEIN"/>
    <property type="match status" value="1"/>
</dbReference>
<feature type="transmembrane region" description="Helical" evidence="2">
    <location>
        <begin position="579"/>
        <end position="602"/>
    </location>
</feature>
<feature type="transmembrane region" description="Helical" evidence="2">
    <location>
        <begin position="640"/>
        <end position="661"/>
    </location>
</feature>
<organism evidence="4 5">
    <name type="scientific">Sneathiella chinensis</name>
    <dbReference type="NCBI Taxonomy" id="349750"/>
    <lineage>
        <taxon>Bacteria</taxon>
        <taxon>Pseudomonadati</taxon>
        <taxon>Pseudomonadota</taxon>
        <taxon>Alphaproteobacteria</taxon>
        <taxon>Sneathiellales</taxon>
        <taxon>Sneathiellaceae</taxon>
        <taxon>Sneathiella</taxon>
    </lineage>
</organism>
<comment type="function">
    <text evidence="1">Part of the tripartite ATP-independent periplasmic (TRAP) transport system.</text>
</comment>
<feature type="transmembrane region" description="Helical" evidence="2">
    <location>
        <begin position="482"/>
        <end position="502"/>
    </location>
</feature>
<feature type="transmembrane region" description="Helical" evidence="2">
    <location>
        <begin position="29"/>
        <end position="47"/>
    </location>
</feature>
<gene>
    <name evidence="4" type="ORF">GCM10007924_24000</name>
</gene>
<feature type="transmembrane region" description="Helical" evidence="2">
    <location>
        <begin position="420"/>
        <end position="446"/>
    </location>
</feature>
<reference evidence="4" key="2">
    <citation type="submission" date="2023-01" db="EMBL/GenBank/DDBJ databases">
        <title>Draft genome sequence of Sneathiella chinensis strain NBRC 103408.</title>
        <authorList>
            <person name="Sun Q."/>
            <person name="Mori K."/>
        </authorList>
    </citation>
    <scope>NUCLEOTIDE SEQUENCE</scope>
    <source>
        <strain evidence="4">NBRC 103408</strain>
    </source>
</reference>
<dbReference type="EMBL" id="BSNF01000008">
    <property type="protein sequence ID" value="GLQ07179.1"/>
    <property type="molecule type" value="Genomic_DNA"/>
</dbReference>
<feature type="transmembrane region" description="Helical" evidence="2">
    <location>
        <begin position="369"/>
        <end position="386"/>
    </location>
</feature>
<feature type="transmembrane region" description="Helical" evidence="2">
    <location>
        <begin position="151"/>
        <end position="169"/>
    </location>
</feature>
<keyword evidence="2" id="KW-1133">Transmembrane helix</keyword>
<keyword evidence="1" id="KW-1003">Cell membrane</keyword>
<accession>A0ABQ5U7D6</accession>
<dbReference type="PANTHER" id="PTHR43849:SF2">
    <property type="entry name" value="BLL3936 PROTEIN"/>
    <property type="match status" value="1"/>
</dbReference>